<feature type="region of interest" description="Disordered" evidence="1">
    <location>
        <begin position="20"/>
        <end position="39"/>
    </location>
</feature>
<feature type="compositionally biased region" description="Basic and acidic residues" evidence="1">
    <location>
        <begin position="20"/>
        <end position="31"/>
    </location>
</feature>
<organism evidence="2">
    <name type="scientific">plant metagenome</name>
    <dbReference type="NCBI Taxonomy" id="1297885"/>
    <lineage>
        <taxon>unclassified sequences</taxon>
        <taxon>metagenomes</taxon>
        <taxon>organismal metagenomes</taxon>
    </lineage>
</organism>
<proteinExistence type="predicted"/>
<gene>
    <name evidence="2" type="ORF">ANK1_4279</name>
    <name evidence="3" type="ORF">ANK2_4280</name>
</gene>
<evidence type="ECO:0000313" key="2">
    <source>
        <dbReference type="EMBL" id="VFR33042.1"/>
    </source>
</evidence>
<dbReference type="EMBL" id="CAADIF010000005">
    <property type="protein sequence ID" value="VFR61637.1"/>
    <property type="molecule type" value="Genomic_DNA"/>
</dbReference>
<dbReference type="EMBL" id="CAADIA010000006">
    <property type="protein sequence ID" value="VFR33042.1"/>
    <property type="molecule type" value="Genomic_DNA"/>
</dbReference>
<protein>
    <submittedName>
        <fullName evidence="2">Uncharacterized protein</fullName>
    </submittedName>
</protein>
<evidence type="ECO:0000313" key="3">
    <source>
        <dbReference type="EMBL" id="VFR61637.1"/>
    </source>
</evidence>
<reference evidence="2" key="1">
    <citation type="submission" date="2019-03" db="EMBL/GenBank/DDBJ databases">
        <authorList>
            <person name="Danneels B."/>
        </authorList>
    </citation>
    <scope>NUCLEOTIDE SEQUENCE</scope>
</reference>
<name>A0A484Q4E3_9ZZZZ</name>
<evidence type="ECO:0000256" key="1">
    <source>
        <dbReference type="SAM" id="MobiDB-lite"/>
    </source>
</evidence>
<dbReference type="AlphaFoldDB" id="A0A484Q4E3"/>
<sequence length="39" mass="4382">MSPCGCPDAPISAGAWVLRREDSEERRKREQASSGMFNR</sequence>
<accession>A0A484Q4E3</accession>